<feature type="non-terminal residue" evidence="1">
    <location>
        <position position="51"/>
    </location>
</feature>
<reference evidence="1" key="1">
    <citation type="journal article" date="2020" name="Biotechnol. Biofuels">
        <title>New insights from the biogas microbiome by comprehensive genome-resolved metagenomics of nearly 1600 species originating from multiple anaerobic digesters.</title>
        <authorList>
            <person name="Campanaro S."/>
            <person name="Treu L."/>
            <person name="Rodriguez-R L.M."/>
            <person name="Kovalovszki A."/>
            <person name="Ziels R.M."/>
            <person name="Maus I."/>
            <person name="Zhu X."/>
            <person name="Kougias P.G."/>
            <person name="Basile A."/>
            <person name="Luo G."/>
            <person name="Schluter A."/>
            <person name="Konstantinidis K.T."/>
            <person name="Angelidaki I."/>
        </authorList>
    </citation>
    <scope>NUCLEOTIDE SEQUENCE</scope>
    <source>
        <strain evidence="1">AS06rmzACSIP_7</strain>
    </source>
</reference>
<reference evidence="1" key="2">
    <citation type="submission" date="2020-01" db="EMBL/GenBank/DDBJ databases">
        <authorList>
            <person name="Campanaro S."/>
        </authorList>
    </citation>
    <scope>NUCLEOTIDE SEQUENCE</scope>
    <source>
        <strain evidence="1">AS06rmzACSIP_7</strain>
    </source>
</reference>
<protein>
    <submittedName>
        <fullName evidence="1">Uncharacterized protein</fullName>
    </submittedName>
</protein>
<dbReference type="AlphaFoldDB" id="A0A971M7L3"/>
<dbReference type="Proteomes" id="UP000777265">
    <property type="component" value="Unassembled WGS sequence"/>
</dbReference>
<name>A0A971M7L3_9BACT</name>
<dbReference type="EMBL" id="JAAYEE010000276">
    <property type="protein sequence ID" value="NLW36641.1"/>
    <property type="molecule type" value="Genomic_DNA"/>
</dbReference>
<evidence type="ECO:0000313" key="2">
    <source>
        <dbReference type="Proteomes" id="UP000777265"/>
    </source>
</evidence>
<gene>
    <name evidence="1" type="ORF">GXY80_14360</name>
</gene>
<sequence>MDDKLARVCWKMGQTLLPEHLTAMEDSLLANTVQRFRMQGLPAYGIGKLIL</sequence>
<comment type="caution">
    <text evidence="1">The sequence shown here is derived from an EMBL/GenBank/DDBJ whole genome shotgun (WGS) entry which is preliminary data.</text>
</comment>
<evidence type="ECO:0000313" key="1">
    <source>
        <dbReference type="EMBL" id="NLW36641.1"/>
    </source>
</evidence>
<accession>A0A971M7L3</accession>
<organism evidence="1 2">
    <name type="scientific">Syntrophorhabdus aromaticivorans</name>
    <dbReference type="NCBI Taxonomy" id="328301"/>
    <lineage>
        <taxon>Bacteria</taxon>
        <taxon>Pseudomonadati</taxon>
        <taxon>Thermodesulfobacteriota</taxon>
        <taxon>Syntrophorhabdia</taxon>
        <taxon>Syntrophorhabdales</taxon>
        <taxon>Syntrophorhabdaceae</taxon>
        <taxon>Syntrophorhabdus</taxon>
    </lineage>
</organism>
<proteinExistence type="predicted"/>